<evidence type="ECO:0000313" key="6">
    <source>
        <dbReference type="EMBL" id="CAF3763547.1"/>
    </source>
</evidence>
<keyword evidence="12" id="KW-1185">Reference proteome</keyword>
<dbReference type="InterPro" id="IPR012337">
    <property type="entry name" value="RNaseH-like_sf"/>
</dbReference>
<dbReference type="Proteomes" id="UP000663825">
    <property type="component" value="Unassembled WGS sequence"/>
</dbReference>
<evidence type="ECO:0000313" key="3">
    <source>
        <dbReference type="EMBL" id="CAF3477611.1"/>
    </source>
</evidence>
<evidence type="ECO:0000313" key="5">
    <source>
        <dbReference type="EMBL" id="CAF3721089.1"/>
    </source>
</evidence>
<dbReference type="GO" id="GO:0003676">
    <property type="term" value="F:nucleic acid binding"/>
    <property type="evidence" value="ECO:0007669"/>
    <property type="project" value="InterPro"/>
</dbReference>
<dbReference type="PANTHER" id="PTHR22891">
    <property type="entry name" value="EUKARYOTIC TRANSLATION INITIATION FACTOR 2C"/>
    <property type="match status" value="1"/>
</dbReference>
<dbReference type="Proteomes" id="UP000663865">
    <property type="component" value="Unassembled WGS sequence"/>
</dbReference>
<feature type="domain" description="Piwi" evidence="1">
    <location>
        <begin position="1"/>
        <end position="121"/>
    </location>
</feature>
<dbReference type="EMBL" id="CAJOBO010002498">
    <property type="protein sequence ID" value="CAF4454091.1"/>
    <property type="molecule type" value="Genomic_DNA"/>
</dbReference>
<dbReference type="Pfam" id="PF02171">
    <property type="entry name" value="Piwi"/>
    <property type="match status" value="1"/>
</dbReference>
<dbReference type="Gene3D" id="3.30.420.10">
    <property type="entry name" value="Ribonuclease H-like superfamily/Ribonuclease H"/>
    <property type="match status" value="1"/>
</dbReference>
<evidence type="ECO:0000313" key="4">
    <source>
        <dbReference type="EMBL" id="CAF3548856.1"/>
    </source>
</evidence>
<accession>A0A818W6P3</accession>
<reference evidence="5" key="1">
    <citation type="submission" date="2021-02" db="EMBL/GenBank/DDBJ databases">
        <authorList>
            <person name="Nowell W R."/>
        </authorList>
    </citation>
    <scope>NUCLEOTIDE SEQUENCE</scope>
</reference>
<evidence type="ECO:0000313" key="9">
    <source>
        <dbReference type="EMBL" id="CAF4454091.1"/>
    </source>
</evidence>
<dbReference type="Proteomes" id="UP000663873">
    <property type="component" value="Unassembled WGS sequence"/>
</dbReference>
<comment type="caution">
    <text evidence="5">The sequence shown here is derived from an EMBL/GenBank/DDBJ whole genome shotgun (WGS) entry which is preliminary data.</text>
</comment>
<evidence type="ECO:0000313" key="10">
    <source>
        <dbReference type="EMBL" id="CAF4594334.1"/>
    </source>
</evidence>
<evidence type="ECO:0000259" key="1">
    <source>
        <dbReference type="PROSITE" id="PS50822"/>
    </source>
</evidence>
<dbReference type="InterPro" id="IPR036397">
    <property type="entry name" value="RNaseH_sf"/>
</dbReference>
<dbReference type="SUPFAM" id="SSF53098">
    <property type="entry name" value="Ribonuclease H-like"/>
    <property type="match status" value="1"/>
</dbReference>
<dbReference type="AlphaFoldDB" id="A0A818W6P3"/>
<dbReference type="EMBL" id="CAJNYU010001889">
    <property type="protein sequence ID" value="CAF3477611.1"/>
    <property type="molecule type" value="Genomic_DNA"/>
</dbReference>
<organism evidence="5 11">
    <name type="scientific">Rotaria socialis</name>
    <dbReference type="NCBI Taxonomy" id="392032"/>
    <lineage>
        <taxon>Eukaryota</taxon>
        <taxon>Metazoa</taxon>
        <taxon>Spiralia</taxon>
        <taxon>Gnathifera</taxon>
        <taxon>Rotifera</taxon>
        <taxon>Eurotatoria</taxon>
        <taxon>Bdelloidea</taxon>
        <taxon>Philodinida</taxon>
        <taxon>Philodinidae</taxon>
        <taxon>Rotaria</taxon>
    </lineage>
</organism>
<name>A0A818W6P3_9BILA</name>
<dbReference type="EMBL" id="CAJOBS010000519">
    <property type="protein sequence ID" value="CAF4594334.1"/>
    <property type="molecule type" value="Genomic_DNA"/>
</dbReference>
<dbReference type="Proteomes" id="UP000663872">
    <property type="component" value="Unassembled WGS sequence"/>
</dbReference>
<dbReference type="Proteomes" id="UP000663869">
    <property type="component" value="Unassembled WGS sequence"/>
</dbReference>
<proteinExistence type="predicted"/>
<dbReference type="EMBL" id="CAJNYT010005204">
    <property type="protein sequence ID" value="CAF3721089.1"/>
    <property type="molecule type" value="Genomic_DNA"/>
</dbReference>
<dbReference type="Proteomes" id="UP000663838">
    <property type="component" value="Unassembled WGS sequence"/>
</dbReference>
<dbReference type="OrthoDB" id="10045854at2759"/>
<protein>
    <recommendedName>
        <fullName evidence="1">Piwi domain-containing protein</fullName>
    </recommendedName>
</protein>
<evidence type="ECO:0000313" key="12">
    <source>
        <dbReference type="Proteomes" id="UP000663873"/>
    </source>
</evidence>
<dbReference type="EMBL" id="CAJNYV010005595">
    <property type="protein sequence ID" value="CAF3763547.1"/>
    <property type="molecule type" value="Genomic_DNA"/>
</dbReference>
<dbReference type="InterPro" id="IPR003165">
    <property type="entry name" value="Piwi"/>
</dbReference>
<dbReference type="Proteomes" id="UP000663833">
    <property type="component" value="Unassembled WGS sequence"/>
</dbReference>
<dbReference type="Proteomes" id="UP000663851">
    <property type="component" value="Unassembled WGS sequence"/>
</dbReference>
<dbReference type="PROSITE" id="PS50822">
    <property type="entry name" value="PIWI"/>
    <property type="match status" value="1"/>
</dbReference>
<dbReference type="Proteomes" id="UP000663862">
    <property type="component" value="Unassembled WGS sequence"/>
</dbReference>
<evidence type="ECO:0000313" key="7">
    <source>
        <dbReference type="EMBL" id="CAF4333088.1"/>
    </source>
</evidence>
<evidence type="ECO:0000313" key="2">
    <source>
        <dbReference type="EMBL" id="CAF3230650.1"/>
    </source>
</evidence>
<dbReference type="EMBL" id="CAJNYD010003888">
    <property type="protein sequence ID" value="CAF3548856.1"/>
    <property type="molecule type" value="Genomic_DNA"/>
</dbReference>
<evidence type="ECO:0000313" key="8">
    <source>
        <dbReference type="EMBL" id="CAF4393568.1"/>
    </source>
</evidence>
<dbReference type="EMBL" id="CAJNXB010002278">
    <property type="protein sequence ID" value="CAF3230650.1"/>
    <property type="molecule type" value="Genomic_DNA"/>
</dbReference>
<evidence type="ECO:0000313" key="11">
    <source>
        <dbReference type="Proteomes" id="UP000663872"/>
    </source>
</evidence>
<dbReference type="EMBL" id="CAJOBQ010000630">
    <property type="protein sequence ID" value="CAF4393568.1"/>
    <property type="molecule type" value="Genomic_DNA"/>
</dbReference>
<sequence>MYGDQNKHPCLTFIIVQKDHNTRFFIEYSNNRNRSRNGRPPPKYVNMSIGAVIDTTIVHPNNTNFYLNSHNAHQSVNQPSHYHVLLNEIELTTDELQLLTFHLYFADSRSSAAEAVPSVVH</sequence>
<dbReference type="EMBL" id="CAJOBP010002083">
    <property type="protein sequence ID" value="CAF4333088.1"/>
    <property type="molecule type" value="Genomic_DNA"/>
</dbReference>
<gene>
    <name evidence="3" type="ORF">FME351_LOCUS15269</name>
    <name evidence="5" type="ORF">GRG538_LOCUS29652</name>
    <name evidence="9" type="ORF">HFQ381_LOCUS24122</name>
    <name evidence="6" type="ORF">KIK155_LOCUS30407</name>
    <name evidence="4" type="ORF">LUA448_LOCUS27852</name>
    <name evidence="2" type="ORF">TIS948_LOCUS14090</name>
    <name evidence="10" type="ORF">TOA249_LOCUS10163</name>
    <name evidence="8" type="ORF">TSG867_LOCUS12460</name>
    <name evidence="7" type="ORF">UJA718_LOCUS14627</name>
</gene>